<proteinExistence type="inferred from homology"/>
<dbReference type="SUPFAM" id="SSF53613">
    <property type="entry name" value="Ribokinase-like"/>
    <property type="match status" value="1"/>
</dbReference>
<dbReference type="Pfam" id="PF00294">
    <property type="entry name" value="PfkB"/>
    <property type="match status" value="1"/>
</dbReference>
<evidence type="ECO:0000313" key="5">
    <source>
        <dbReference type="EMBL" id="ADI23495.1"/>
    </source>
</evidence>
<dbReference type="Gene3D" id="3.40.1190.20">
    <property type="match status" value="1"/>
</dbReference>
<dbReference type="EMBL" id="GU568016">
    <property type="protein sequence ID" value="ADI23495.1"/>
    <property type="molecule type" value="Genomic_DNA"/>
</dbReference>
<dbReference type="AlphaFoldDB" id="E7C7S1"/>
<evidence type="ECO:0000256" key="2">
    <source>
        <dbReference type="ARBA" id="ARBA00022679"/>
    </source>
</evidence>
<keyword evidence="3 5" id="KW-0418">Kinase</keyword>
<evidence type="ECO:0000256" key="3">
    <source>
        <dbReference type="ARBA" id="ARBA00022777"/>
    </source>
</evidence>
<dbReference type="PROSITE" id="PS00584">
    <property type="entry name" value="PFKB_KINASES_2"/>
    <property type="match status" value="1"/>
</dbReference>
<evidence type="ECO:0000259" key="4">
    <source>
        <dbReference type="Pfam" id="PF00294"/>
    </source>
</evidence>
<dbReference type="CDD" id="cd01168">
    <property type="entry name" value="adenosine_kinase"/>
    <property type="match status" value="1"/>
</dbReference>
<name>E7C7S1_9GAMM</name>
<dbReference type="InterPro" id="IPR052700">
    <property type="entry name" value="Carb_kinase_PfkB-like"/>
</dbReference>
<keyword evidence="2" id="KW-0808">Transferase</keyword>
<organism evidence="5">
    <name type="scientific">uncultured gamma proteobacterium HF0770_40P16</name>
    <dbReference type="NCBI Taxonomy" id="723580"/>
    <lineage>
        <taxon>Bacteria</taxon>
        <taxon>Pseudomonadati</taxon>
        <taxon>Pseudomonadota</taxon>
        <taxon>Gammaproteobacteria</taxon>
        <taxon>environmental samples</taxon>
    </lineage>
</organism>
<dbReference type="InterPro" id="IPR029056">
    <property type="entry name" value="Ribokinase-like"/>
</dbReference>
<dbReference type="PANTHER" id="PTHR43320:SF3">
    <property type="entry name" value="CARBOHYDRATE KINASE PFKB DOMAIN-CONTAINING PROTEIN"/>
    <property type="match status" value="1"/>
</dbReference>
<dbReference type="GO" id="GO:0016301">
    <property type="term" value="F:kinase activity"/>
    <property type="evidence" value="ECO:0007669"/>
    <property type="project" value="UniProtKB-KW"/>
</dbReference>
<reference evidence="5" key="1">
    <citation type="submission" date="2010-01" db="EMBL/GenBank/DDBJ databases">
        <title>Genome fragments of uncultured bacteria from the North Pacific subtropical Gyre.</title>
        <authorList>
            <person name="Pham V.D."/>
            <person name="Delong E.F."/>
        </authorList>
    </citation>
    <scope>NUCLEOTIDE SEQUENCE</scope>
</reference>
<feature type="domain" description="Carbohydrate kinase PfkB" evidence="4">
    <location>
        <begin position="55"/>
        <end position="321"/>
    </location>
</feature>
<evidence type="ECO:0000256" key="1">
    <source>
        <dbReference type="ARBA" id="ARBA00010688"/>
    </source>
</evidence>
<dbReference type="InterPro" id="IPR002173">
    <property type="entry name" value="Carboh/pur_kinase_PfkB_CS"/>
</dbReference>
<accession>E7C7S1</accession>
<sequence length="332" mass="36190">MKLDICSLGNAIVDIQFSITNEFEEELNNLKISKGSMTLVEQYQQDSMITKLLKRHGKPLMACGGSATNSIMAATNFGSKCHVACKVSNDKHGSFFLEDLTTNRIDHSVIATNSKISTGRCLVMVSEDAERTMCTYLGISNELANEDIDVKAIQASKYLFIEGYLAASTSALEACHKAIKVAKKSNTKVAISLSAVFIADSFKTELQGLIDLGCDLLLCNESEAMAFTDEDDVEQAIKYLGQVSDQILITMGPEGCMGFREQETFFVRGVKVKAIDTNGAGDMFAGAVLHLLSEGESLEIAAKFGCFAASKKVENYGPRLPSKEYKKIKLEF</sequence>
<protein>
    <submittedName>
        <fullName evidence="5">Sugar kinases, ribokinase family</fullName>
    </submittedName>
</protein>
<comment type="similarity">
    <text evidence="1">Belongs to the carbohydrate kinase PfkB family.</text>
</comment>
<dbReference type="PANTHER" id="PTHR43320">
    <property type="entry name" value="SUGAR KINASE"/>
    <property type="match status" value="1"/>
</dbReference>
<dbReference type="InterPro" id="IPR011611">
    <property type="entry name" value="PfkB_dom"/>
</dbReference>